<sequence length="120" mass="13756">MDKVLENFIDFLGSSATANMRLVGIDPFNLLDSHLFKRSKVFTIVVENYTFKVSLVQYADSGNCYCSIHSSGDEEGFMNHCALVEEEKYDYLEYLFESVPRPRDISSQVKAVFEVEYGKE</sequence>
<gene>
    <name evidence="1" type="ORF">ORM20_00171</name>
</gene>
<protein>
    <submittedName>
        <fullName evidence="1">Uncharacterized protein</fullName>
    </submittedName>
</protein>
<name>A0A9N6WS66_9VIRU</name>
<dbReference type="EMBL" id="OX359470">
    <property type="protein sequence ID" value="CAI3971220.1"/>
    <property type="molecule type" value="Genomic_DNA"/>
</dbReference>
<reference evidence="1" key="1">
    <citation type="submission" date="2022-10" db="EMBL/GenBank/DDBJ databases">
        <authorList>
            <person name="Meaden S."/>
        </authorList>
    </citation>
    <scope>NUCLEOTIDE SEQUENCE</scope>
</reference>
<proteinExistence type="predicted"/>
<evidence type="ECO:0000313" key="1">
    <source>
        <dbReference type="EMBL" id="CAI3971220.1"/>
    </source>
</evidence>
<organism evidence="1">
    <name type="scientific">Ochrobactrum phage ORM_20</name>
    <dbReference type="NCBI Taxonomy" id="2985243"/>
    <lineage>
        <taxon>Viruses</taxon>
    </lineage>
</organism>
<accession>A0A9N6WS66</accession>